<evidence type="ECO:0000256" key="2">
    <source>
        <dbReference type="ARBA" id="ARBA00038334"/>
    </source>
</evidence>
<gene>
    <name evidence="4" type="ORF">OH76DRAFT_1407082</name>
</gene>
<dbReference type="InterPro" id="IPR000639">
    <property type="entry name" value="Epox_hydrolase-like"/>
</dbReference>
<comment type="similarity">
    <text evidence="2">Belongs to the AB hydrolase superfamily. Epoxide hydrolase family.</text>
</comment>
<dbReference type="Gene3D" id="3.40.50.1820">
    <property type="entry name" value="alpha/beta hydrolase"/>
    <property type="match status" value="1"/>
</dbReference>
<reference evidence="4 5" key="1">
    <citation type="journal article" date="2018" name="Biotechnol. Biofuels">
        <title>Integrative visual omics of the white-rot fungus Polyporus brumalis exposes the biotechnological potential of its oxidative enzymes for delignifying raw plant biomass.</title>
        <authorList>
            <person name="Miyauchi S."/>
            <person name="Rancon A."/>
            <person name="Drula E."/>
            <person name="Hage H."/>
            <person name="Chaduli D."/>
            <person name="Favel A."/>
            <person name="Grisel S."/>
            <person name="Henrissat B."/>
            <person name="Herpoel-Gimbert I."/>
            <person name="Ruiz-Duenas F.J."/>
            <person name="Chevret D."/>
            <person name="Hainaut M."/>
            <person name="Lin J."/>
            <person name="Wang M."/>
            <person name="Pangilinan J."/>
            <person name="Lipzen A."/>
            <person name="Lesage-Meessen L."/>
            <person name="Navarro D."/>
            <person name="Riley R."/>
            <person name="Grigoriev I.V."/>
            <person name="Zhou S."/>
            <person name="Raouche S."/>
            <person name="Rosso M.N."/>
        </authorList>
    </citation>
    <scope>NUCLEOTIDE SEQUENCE [LARGE SCALE GENOMIC DNA]</scope>
    <source>
        <strain evidence="4 5">BRFM 1820</strain>
    </source>
</reference>
<dbReference type="EMBL" id="KZ857428">
    <property type="protein sequence ID" value="RDX46355.1"/>
    <property type="molecule type" value="Genomic_DNA"/>
</dbReference>
<dbReference type="PANTHER" id="PTHR43329">
    <property type="entry name" value="EPOXIDE HYDROLASE"/>
    <property type="match status" value="1"/>
</dbReference>
<dbReference type="InterPro" id="IPR029058">
    <property type="entry name" value="AB_hydrolase_fold"/>
</dbReference>
<feature type="domain" description="AB hydrolase-1" evidence="3">
    <location>
        <begin position="29"/>
        <end position="310"/>
    </location>
</feature>
<accession>A0A371D1G4</accession>
<evidence type="ECO:0000256" key="1">
    <source>
        <dbReference type="ARBA" id="ARBA00022801"/>
    </source>
</evidence>
<protein>
    <submittedName>
        <fullName evidence="4">Alpha/beta-hydrolase</fullName>
    </submittedName>
</protein>
<dbReference type="Proteomes" id="UP000256964">
    <property type="component" value="Unassembled WGS sequence"/>
</dbReference>
<dbReference type="GO" id="GO:0016787">
    <property type="term" value="F:hydrolase activity"/>
    <property type="evidence" value="ECO:0007669"/>
    <property type="project" value="UniProtKB-KW"/>
</dbReference>
<dbReference type="AlphaFoldDB" id="A0A371D1G4"/>
<evidence type="ECO:0000313" key="4">
    <source>
        <dbReference type="EMBL" id="RDX46355.1"/>
    </source>
</evidence>
<keyword evidence="1" id="KW-0378">Hydrolase</keyword>
<dbReference type="OrthoDB" id="408373at2759"/>
<dbReference type="STRING" id="139420.A0A371D1G4"/>
<evidence type="ECO:0000313" key="5">
    <source>
        <dbReference type="Proteomes" id="UP000256964"/>
    </source>
</evidence>
<dbReference type="SUPFAM" id="SSF53474">
    <property type="entry name" value="alpha/beta-Hydrolases"/>
    <property type="match status" value="1"/>
</dbReference>
<name>A0A371D1G4_9APHY</name>
<dbReference type="InterPro" id="IPR000073">
    <property type="entry name" value="AB_hydrolase_1"/>
</dbReference>
<dbReference type="PRINTS" id="PR00412">
    <property type="entry name" value="EPOXHYDRLASE"/>
</dbReference>
<sequence length="330" mass="37529">MDPAKYKDVKVKRGLIYHYFYSPAAPGKPTLFFIHGFPSTSFDWHRQVAHFEPKGYGLIVPDTLGYGGTSKPQEPEAFRWKLQAQDLIDVLDAENPDTVIGIGHDWGSQLLSTLAQLYQDRFAGFVWTAASYVPPRTEEFVLQDVWQTMRKLVGSDVYGYWELFNEPDSHVVCEKNIDSFLQLVYPSAPEVWLQHLTDAGKAKAWIESNNKPGGAPWLTDQEYNTMREALLKGGLQAPMNFYKASIANVNLQDYRDLPAENWHIKKPALFVAASRDYVCRPASGKASMEKYAPHAEIVELNTGHWVQLEATEEYNAILEQWIEKTPTARL</sequence>
<proteinExistence type="inferred from homology"/>
<keyword evidence="5" id="KW-1185">Reference proteome</keyword>
<organism evidence="4 5">
    <name type="scientific">Lentinus brumalis</name>
    <dbReference type="NCBI Taxonomy" id="2498619"/>
    <lineage>
        <taxon>Eukaryota</taxon>
        <taxon>Fungi</taxon>
        <taxon>Dikarya</taxon>
        <taxon>Basidiomycota</taxon>
        <taxon>Agaricomycotina</taxon>
        <taxon>Agaricomycetes</taxon>
        <taxon>Polyporales</taxon>
        <taxon>Polyporaceae</taxon>
        <taxon>Lentinus</taxon>
    </lineage>
</organism>
<dbReference type="Pfam" id="PF00561">
    <property type="entry name" value="Abhydrolase_1"/>
    <property type="match status" value="1"/>
</dbReference>
<evidence type="ECO:0000259" key="3">
    <source>
        <dbReference type="Pfam" id="PF00561"/>
    </source>
</evidence>